<evidence type="ECO:0000313" key="5">
    <source>
        <dbReference type="EMBL" id="QGU01845.1"/>
    </source>
</evidence>
<dbReference type="PROSITE" id="PS51371">
    <property type="entry name" value="CBS"/>
    <property type="match status" value="2"/>
</dbReference>
<accession>A0A6B8VS59</accession>
<dbReference type="PANTHER" id="PTHR43080">
    <property type="entry name" value="CBS DOMAIN-CONTAINING PROTEIN CBSX3, MITOCHONDRIAL"/>
    <property type="match status" value="1"/>
</dbReference>
<feature type="domain" description="CBS" evidence="4">
    <location>
        <begin position="157"/>
        <end position="212"/>
    </location>
</feature>
<dbReference type="InterPro" id="IPR000595">
    <property type="entry name" value="cNMP-bd_dom"/>
</dbReference>
<dbReference type="InterPro" id="IPR018821">
    <property type="entry name" value="DUF294_put_nucleoTrafse_sb-bd"/>
</dbReference>
<dbReference type="InterPro" id="IPR014710">
    <property type="entry name" value="RmlC-like_jellyroll"/>
</dbReference>
<dbReference type="SUPFAM" id="SSF54631">
    <property type="entry name" value="CBS-domain pair"/>
    <property type="match status" value="1"/>
</dbReference>
<sequence>MTVELEEIQNFLSNHMPYSELDSATLRTLPGRMDMIYVRRGDLIFQVGDSNNYCHIIRSGAVDVLDADGVLLDRREAGRSFGYSTLKDNTASLYTMLAVEDSLLLRIPREVYLELAAANPILDSYFSTQSARIRQAASKLRDSSSADVLRTKLGEFMITDPAQIDPNETIQAAAARMQEVNVSSLLIAPNFELQGIITDRDLRKLVAAGGSIDRPVSAIMTPNPIFATPDTLAFEAMLMMAERGIHHLPVVDNAKIVGVIASADIMRLLRHDPIYLTADLSRRNSPEELQQVYSNAADVAVRFIERGASAEEVTALLTVAADALARRLLKLGEEKFGAPPVPYCFVVVGSQGRRGMGLASDQDNCLVLSDSYDPTQHAEYFENLTRYVCEGLDKAGQVLCPGDMMAMTPQWRMTVSEWISTFRTWITAPEPDALLHSQTFFDFRGIYGSLELAEQVHAAAVEMAKGAGRMHAHLAALASRREPPLGFFRGFVLDRSGEYANTLDVKKGGIAAVVQMARLYALAAGVSEVGTIARLQASAGNGVSEQGASDLVDAYEFLFTMSLRWQADQIRAGEKASYHVDPAKLSKMEREHLRDAFQVIKSMQTALATKFPVRSI</sequence>
<evidence type="ECO:0000256" key="2">
    <source>
        <dbReference type="PROSITE-ProRule" id="PRU00703"/>
    </source>
</evidence>
<dbReference type="Pfam" id="PF00027">
    <property type="entry name" value="cNMP_binding"/>
    <property type="match status" value="1"/>
</dbReference>
<keyword evidence="5" id="KW-0413">Isomerase</keyword>
<dbReference type="InterPro" id="IPR005105">
    <property type="entry name" value="GlnD_Uridyltrans_N"/>
</dbReference>
<feature type="domain" description="Cyclic nucleotide-binding" evidence="3">
    <location>
        <begin position="17"/>
        <end position="115"/>
    </location>
</feature>
<dbReference type="CDD" id="cd00038">
    <property type="entry name" value="CAP_ED"/>
    <property type="match status" value="1"/>
</dbReference>
<dbReference type="Gene3D" id="3.10.580.10">
    <property type="entry name" value="CBS-domain"/>
    <property type="match status" value="1"/>
</dbReference>
<keyword evidence="6" id="KW-1185">Reference proteome</keyword>
<dbReference type="RefSeq" id="WP_156192220.1">
    <property type="nucleotide sequence ID" value="NZ_CP046452.1"/>
</dbReference>
<dbReference type="CDD" id="cd04587">
    <property type="entry name" value="CBS_pair_CAP-ED_NT_Pol-beta-like_DUF294_assoc"/>
    <property type="match status" value="1"/>
</dbReference>
<dbReference type="Pfam" id="PF00571">
    <property type="entry name" value="CBS"/>
    <property type="match status" value="2"/>
</dbReference>
<dbReference type="EMBL" id="CP046452">
    <property type="protein sequence ID" value="QGU01845.1"/>
    <property type="molecule type" value="Genomic_DNA"/>
</dbReference>
<dbReference type="Gene3D" id="2.60.120.10">
    <property type="entry name" value="Jelly Rolls"/>
    <property type="match status" value="1"/>
</dbReference>
<dbReference type="InterPro" id="IPR046342">
    <property type="entry name" value="CBS_dom_sf"/>
</dbReference>
<dbReference type="InterPro" id="IPR043519">
    <property type="entry name" value="NT_sf"/>
</dbReference>
<dbReference type="SMART" id="SM00100">
    <property type="entry name" value="cNMP"/>
    <property type="match status" value="1"/>
</dbReference>
<evidence type="ECO:0000313" key="6">
    <source>
        <dbReference type="Proteomes" id="UP000427071"/>
    </source>
</evidence>
<evidence type="ECO:0000259" key="4">
    <source>
        <dbReference type="PROSITE" id="PS51371"/>
    </source>
</evidence>
<protein>
    <submittedName>
        <fullName evidence="5">Arabinose 5-phosphate isomerase KdsD</fullName>
        <ecNumber evidence="5">5.3.1.13</ecNumber>
    </submittedName>
</protein>
<dbReference type="SUPFAM" id="SSF81301">
    <property type="entry name" value="Nucleotidyltransferase"/>
    <property type="match status" value="1"/>
</dbReference>
<organism evidence="5 6">
    <name type="scientific">Corynebacterium kalinowskii</name>
    <dbReference type="NCBI Taxonomy" id="2675216"/>
    <lineage>
        <taxon>Bacteria</taxon>
        <taxon>Bacillati</taxon>
        <taxon>Actinomycetota</taxon>
        <taxon>Actinomycetes</taxon>
        <taxon>Mycobacteriales</taxon>
        <taxon>Corynebacteriaceae</taxon>
        <taxon>Corynebacterium</taxon>
    </lineage>
</organism>
<dbReference type="SMART" id="SM00116">
    <property type="entry name" value="CBS"/>
    <property type="match status" value="2"/>
</dbReference>
<dbReference type="PANTHER" id="PTHR43080:SF2">
    <property type="entry name" value="CBS DOMAIN-CONTAINING PROTEIN"/>
    <property type="match status" value="1"/>
</dbReference>
<feature type="domain" description="CBS" evidence="4">
    <location>
        <begin position="220"/>
        <end position="276"/>
    </location>
</feature>
<dbReference type="AlphaFoldDB" id="A0A6B8VS59"/>
<dbReference type="Pfam" id="PF03445">
    <property type="entry name" value="DUF294"/>
    <property type="match status" value="1"/>
</dbReference>
<proteinExistence type="predicted"/>
<dbReference type="GO" id="GO:0008773">
    <property type="term" value="F:[protein-PII] uridylyltransferase activity"/>
    <property type="evidence" value="ECO:0007669"/>
    <property type="project" value="InterPro"/>
</dbReference>
<dbReference type="KEGG" id="ckw:CKALI_04835"/>
<gene>
    <name evidence="5" type="primary">kdsD</name>
    <name evidence="5" type="ORF">CKALI_04835</name>
</gene>
<reference evidence="6" key="1">
    <citation type="submission" date="2019-11" db="EMBL/GenBank/DDBJ databases">
        <title>Complete genome sequence of Corynebacterium kalinowskii 1959, a novel Corynebacterium species isolated from soil of a small paddock in Vilsendorf, Germany.</title>
        <authorList>
            <person name="Schaffert L."/>
            <person name="Ruwe M."/>
            <person name="Milse J."/>
            <person name="Hanuschka K."/>
            <person name="Ortseifen V."/>
            <person name="Droste J."/>
            <person name="Brandt D."/>
            <person name="Schlueter L."/>
            <person name="Kutter Y."/>
            <person name="Vinke S."/>
            <person name="Viehoefer P."/>
            <person name="Jacob L."/>
            <person name="Luebke N.-C."/>
            <person name="Schulte-Berndt E."/>
            <person name="Hain C."/>
            <person name="Linder M."/>
            <person name="Schmidt P."/>
            <person name="Wollenschlaeger L."/>
            <person name="Luttermann T."/>
            <person name="Thieme E."/>
            <person name="Hassa J."/>
            <person name="Haak M."/>
            <person name="Wittchen M."/>
            <person name="Mentz A."/>
            <person name="Persicke M."/>
            <person name="Busche T."/>
            <person name="Ruckert C."/>
        </authorList>
    </citation>
    <scope>NUCLEOTIDE SEQUENCE [LARGE SCALE GENOMIC DNA]</scope>
    <source>
        <strain evidence="6">1959</strain>
    </source>
</reference>
<dbReference type="InterPro" id="IPR051257">
    <property type="entry name" value="Diverse_CBS-Domain"/>
</dbReference>
<dbReference type="PROSITE" id="PS50042">
    <property type="entry name" value="CNMP_BINDING_3"/>
    <property type="match status" value="1"/>
</dbReference>
<name>A0A6B8VS59_9CORY</name>
<dbReference type="GO" id="GO:0019146">
    <property type="term" value="F:arabinose-5-phosphate isomerase activity"/>
    <property type="evidence" value="ECO:0007669"/>
    <property type="project" value="UniProtKB-EC"/>
</dbReference>
<dbReference type="CDD" id="cd05401">
    <property type="entry name" value="NT_GlnE_GlnD_like"/>
    <property type="match status" value="1"/>
</dbReference>
<evidence type="ECO:0000259" key="3">
    <source>
        <dbReference type="PROSITE" id="PS50042"/>
    </source>
</evidence>
<dbReference type="Gene3D" id="3.30.460.10">
    <property type="entry name" value="Beta Polymerase, domain 2"/>
    <property type="match status" value="1"/>
</dbReference>
<dbReference type="Proteomes" id="UP000427071">
    <property type="component" value="Chromosome"/>
</dbReference>
<dbReference type="Pfam" id="PF10335">
    <property type="entry name" value="DUF294_C"/>
    <property type="match status" value="1"/>
</dbReference>
<dbReference type="InterPro" id="IPR000644">
    <property type="entry name" value="CBS_dom"/>
</dbReference>
<keyword evidence="1 2" id="KW-0129">CBS domain</keyword>
<evidence type="ECO:0000256" key="1">
    <source>
        <dbReference type="ARBA" id="ARBA00023122"/>
    </source>
</evidence>
<dbReference type="SUPFAM" id="SSF51206">
    <property type="entry name" value="cAMP-binding domain-like"/>
    <property type="match status" value="1"/>
</dbReference>
<dbReference type="EC" id="5.3.1.13" evidence="5"/>
<dbReference type="InterPro" id="IPR018490">
    <property type="entry name" value="cNMP-bd_dom_sf"/>
</dbReference>